<feature type="compositionally biased region" description="Polar residues" evidence="1">
    <location>
        <begin position="479"/>
        <end position="495"/>
    </location>
</feature>
<sequence>MWLVWFVKLLDANTQTEDYHFTWLKNPRTDKPFFIESSHCITRGLQDNIYLDNDDALRYNDLKNRNSCTCLRDSFFTVDNSILSSRVADQQGNIHVCLEVPHSKSTSSPIPNFSEHKCATDMASHFSPHTALEAELADPLSDGRDNPSLSALDRHWAASLSGIAITRQFNSPDAVMKARNLGKVERCEKKEDERNLDSKKDIYIQQSSRTRWPRLNMLKTERTIIPPFEHGVVIQRKSNKPEIGEHKELLRQKETILICPMTTSSTSSIDLNNLSCSTSNNSPPEEYILPLATTLSSHSSSTSSNYSASSSCLTSTSLQSTCKGESSSQSAVFLAPSVGQLFETRYTPGKSELGKQLVSKADRNKHKNYPLTNFGNKTKRRRRRKTEYSIRNEEDILKDDSGRHQGVMIYGANMESKDRLVTVEPESDKTAGWGWPRTKNKDRIAYVTTSQLNSEINIAGNRPRHLSQPNRRYVNWPNQAAGTIKSSEPTATNTPFLEREKKTRAIKTKSKHTTDV</sequence>
<dbReference type="EMBL" id="CAAALY010005104">
    <property type="protein sequence ID" value="VEL08936.1"/>
    <property type="molecule type" value="Genomic_DNA"/>
</dbReference>
<feature type="region of interest" description="Disordered" evidence="1">
    <location>
        <begin position="366"/>
        <end position="386"/>
    </location>
</feature>
<dbReference type="AlphaFoldDB" id="A0A3S5FBX7"/>
<proteinExistence type="predicted"/>
<evidence type="ECO:0000313" key="3">
    <source>
        <dbReference type="Proteomes" id="UP000784294"/>
    </source>
</evidence>
<reference evidence="2" key="1">
    <citation type="submission" date="2018-11" db="EMBL/GenBank/DDBJ databases">
        <authorList>
            <consortium name="Pathogen Informatics"/>
        </authorList>
    </citation>
    <scope>NUCLEOTIDE SEQUENCE</scope>
</reference>
<name>A0A3S5FBX7_9PLAT</name>
<feature type="region of interest" description="Disordered" evidence="1">
    <location>
        <begin position="479"/>
        <end position="516"/>
    </location>
</feature>
<accession>A0A3S5FBX7</accession>
<evidence type="ECO:0000313" key="2">
    <source>
        <dbReference type="EMBL" id="VEL08936.1"/>
    </source>
</evidence>
<keyword evidence="3" id="KW-1185">Reference proteome</keyword>
<organism evidence="2 3">
    <name type="scientific">Protopolystoma xenopodis</name>
    <dbReference type="NCBI Taxonomy" id="117903"/>
    <lineage>
        <taxon>Eukaryota</taxon>
        <taxon>Metazoa</taxon>
        <taxon>Spiralia</taxon>
        <taxon>Lophotrochozoa</taxon>
        <taxon>Platyhelminthes</taxon>
        <taxon>Monogenea</taxon>
        <taxon>Polyopisthocotylea</taxon>
        <taxon>Polystomatidea</taxon>
        <taxon>Polystomatidae</taxon>
        <taxon>Protopolystoma</taxon>
    </lineage>
</organism>
<evidence type="ECO:0000256" key="1">
    <source>
        <dbReference type="SAM" id="MobiDB-lite"/>
    </source>
</evidence>
<feature type="compositionally biased region" description="Basic residues" evidence="1">
    <location>
        <begin position="504"/>
        <end position="516"/>
    </location>
</feature>
<protein>
    <submittedName>
        <fullName evidence="2">Uncharacterized protein</fullName>
    </submittedName>
</protein>
<dbReference type="Proteomes" id="UP000784294">
    <property type="component" value="Unassembled WGS sequence"/>
</dbReference>
<comment type="caution">
    <text evidence="2">The sequence shown here is derived from an EMBL/GenBank/DDBJ whole genome shotgun (WGS) entry which is preliminary data.</text>
</comment>
<gene>
    <name evidence="2" type="ORF">PXEA_LOCUS2376</name>
</gene>